<proteinExistence type="predicted"/>
<evidence type="ECO:0000256" key="1">
    <source>
        <dbReference type="SAM" id="Coils"/>
    </source>
</evidence>
<protein>
    <submittedName>
        <fullName evidence="2">Uncharacterized protein</fullName>
    </submittedName>
</protein>
<organism evidence="2">
    <name type="scientific">Terrestrivirus sp</name>
    <dbReference type="NCBI Taxonomy" id="2487775"/>
    <lineage>
        <taxon>Viruses</taxon>
        <taxon>Varidnaviria</taxon>
        <taxon>Bamfordvirae</taxon>
        <taxon>Nucleocytoviricota</taxon>
        <taxon>Megaviricetes</taxon>
        <taxon>Imitervirales</taxon>
        <taxon>Mimiviridae</taxon>
        <taxon>Klosneuvirinae</taxon>
    </lineage>
</organism>
<keyword evidence="1" id="KW-0175">Coiled coil</keyword>
<accession>A0A3G4ZN97</accession>
<gene>
    <name evidence="2" type="ORF">Terrestrivirus1_325</name>
</gene>
<name>A0A3G4ZN97_9VIRU</name>
<evidence type="ECO:0000313" key="2">
    <source>
        <dbReference type="EMBL" id="AYV75451.1"/>
    </source>
</evidence>
<feature type="coiled-coil region" evidence="1">
    <location>
        <begin position="9"/>
        <end position="43"/>
    </location>
</feature>
<dbReference type="EMBL" id="MK071979">
    <property type="protein sequence ID" value="AYV75451.1"/>
    <property type="molecule type" value="Genomic_DNA"/>
</dbReference>
<sequence length="114" mass="13358">MSTTTNNVNLNIKERATNYMELIKDLEAKVRSLRNELKEVYGIWASSGLDNQHFVCYFYTQESAQKEVDKCGGKSTDPDNNWTWYYSVKKVTDLKNIDMFKLDNVPNHFPYCGW</sequence>
<reference evidence="2" key="1">
    <citation type="submission" date="2018-10" db="EMBL/GenBank/DDBJ databases">
        <title>Hidden diversity of soil giant viruses.</title>
        <authorList>
            <person name="Schulz F."/>
            <person name="Alteio L."/>
            <person name="Goudeau D."/>
            <person name="Ryan E.M."/>
            <person name="Malmstrom R.R."/>
            <person name="Blanchard J."/>
            <person name="Woyke T."/>
        </authorList>
    </citation>
    <scope>NUCLEOTIDE SEQUENCE</scope>
    <source>
        <strain evidence="2">TEV1</strain>
    </source>
</reference>